<evidence type="ECO:0000256" key="1">
    <source>
        <dbReference type="SAM" id="SignalP"/>
    </source>
</evidence>
<dbReference type="PROSITE" id="PS51257">
    <property type="entry name" value="PROKAR_LIPOPROTEIN"/>
    <property type="match status" value="1"/>
</dbReference>
<feature type="chain" id="PRO_5022952239" description="Cytochrome c domain-containing protein" evidence="1">
    <location>
        <begin position="24"/>
        <end position="124"/>
    </location>
</feature>
<keyword evidence="1" id="KW-0732">Signal</keyword>
<name>A0A5C6RL48_9BACT</name>
<organism evidence="2 3">
    <name type="scientific">Phaeodactylibacter luteus</name>
    <dbReference type="NCBI Taxonomy" id="1564516"/>
    <lineage>
        <taxon>Bacteria</taxon>
        <taxon>Pseudomonadati</taxon>
        <taxon>Bacteroidota</taxon>
        <taxon>Saprospiria</taxon>
        <taxon>Saprospirales</taxon>
        <taxon>Haliscomenobacteraceae</taxon>
        <taxon>Phaeodactylibacter</taxon>
    </lineage>
</organism>
<gene>
    <name evidence="2" type="ORF">FRY97_14355</name>
</gene>
<keyword evidence="3" id="KW-1185">Reference proteome</keyword>
<dbReference type="OrthoDB" id="1524066at2"/>
<evidence type="ECO:0008006" key="4">
    <source>
        <dbReference type="Google" id="ProtNLM"/>
    </source>
</evidence>
<accession>A0A5C6RL48</accession>
<feature type="signal peptide" evidence="1">
    <location>
        <begin position="1"/>
        <end position="23"/>
    </location>
</feature>
<dbReference type="Proteomes" id="UP000321580">
    <property type="component" value="Unassembled WGS sequence"/>
</dbReference>
<sequence>MKKICIKGLAFAALLLFSLQGCYYDVEEELYPDTGCDTANVAYSTTVAPIIADNCLNCHNRASNFGNVTLEGHDNLQQYATNGQLIGVLRRLDGFAPMPQGAPQLVECTIAKIEAWVADGAPDN</sequence>
<comment type="caution">
    <text evidence="2">The sequence shown here is derived from an EMBL/GenBank/DDBJ whole genome shotgun (WGS) entry which is preliminary data.</text>
</comment>
<proteinExistence type="predicted"/>
<reference evidence="2 3" key="1">
    <citation type="submission" date="2019-08" db="EMBL/GenBank/DDBJ databases">
        <title>Genome of Phaeodactylibacter luteus.</title>
        <authorList>
            <person name="Bowman J.P."/>
        </authorList>
    </citation>
    <scope>NUCLEOTIDE SEQUENCE [LARGE SCALE GENOMIC DNA]</scope>
    <source>
        <strain evidence="2 3">KCTC 42180</strain>
    </source>
</reference>
<dbReference type="RefSeq" id="WP_147168247.1">
    <property type="nucleotide sequence ID" value="NZ_VOOR01000031.1"/>
</dbReference>
<dbReference type="EMBL" id="VOOR01000031">
    <property type="protein sequence ID" value="TXB62340.1"/>
    <property type="molecule type" value="Genomic_DNA"/>
</dbReference>
<dbReference type="AlphaFoldDB" id="A0A5C6RL48"/>
<evidence type="ECO:0000313" key="3">
    <source>
        <dbReference type="Proteomes" id="UP000321580"/>
    </source>
</evidence>
<evidence type="ECO:0000313" key="2">
    <source>
        <dbReference type="EMBL" id="TXB62340.1"/>
    </source>
</evidence>
<protein>
    <recommendedName>
        <fullName evidence="4">Cytochrome c domain-containing protein</fullName>
    </recommendedName>
</protein>